<keyword evidence="6" id="KW-1185">Reference proteome</keyword>
<keyword evidence="2" id="KW-0378">Hydrolase</keyword>
<dbReference type="GO" id="GO:0005524">
    <property type="term" value="F:ATP binding"/>
    <property type="evidence" value="ECO:0007669"/>
    <property type="project" value="UniProtKB-KW"/>
</dbReference>
<dbReference type="Pfam" id="PF02682">
    <property type="entry name" value="CT_C_D"/>
    <property type="match status" value="1"/>
</dbReference>
<reference evidence="5 6" key="1">
    <citation type="submission" date="2018-03" db="EMBL/GenBank/DDBJ databases">
        <title>Genome sequence of Clostridium thermopalmarium DSM 5974.</title>
        <authorList>
            <person name="Poehlein A."/>
            <person name="Daniel R."/>
        </authorList>
    </citation>
    <scope>NUCLEOTIDE SEQUENCE [LARGE SCALE GENOMIC DNA]</scope>
    <source>
        <strain evidence="5 6">DSM 5974</strain>
    </source>
</reference>
<evidence type="ECO:0000313" key="5">
    <source>
        <dbReference type="EMBL" id="PRR73230.1"/>
    </source>
</evidence>
<keyword evidence="5" id="KW-0418">Kinase</keyword>
<dbReference type="PANTHER" id="PTHR34698">
    <property type="entry name" value="5-OXOPROLINASE SUBUNIT B"/>
    <property type="match status" value="1"/>
</dbReference>
<feature type="domain" description="Carboxyltransferase" evidence="4">
    <location>
        <begin position="6"/>
        <end position="218"/>
    </location>
</feature>
<keyword evidence="3" id="KW-0067">ATP-binding</keyword>
<dbReference type="InterPro" id="IPR029000">
    <property type="entry name" value="Cyclophilin-like_dom_sf"/>
</dbReference>
<dbReference type="SUPFAM" id="SSF50891">
    <property type="entry name" value="Cyclophilin-like"/>
    <property type="match status" value="1"/>
</dbReference>
<evidence type="ECO:0000256" key="3">
    <source>
        <dbReference type="ARBA" id="ARBA00022840"/>
    </source>
</evidence>
<dbReference type="AlphaFoldDB" id="A0A2T0ASQ0"/>
<dbReference type="SMART" id="SM00796">
    <property type="entry name" value="AHS1"/>
    <property type="match status" value="1"/>
</dbReference>
<evidence type="ECO:0000259" key="4">
    <source>
        <dbReference type="SMART" id="SM00796"/>
    </source>
</evidence>
<proteinExistence type="predicted"/>
<dbReference type="GO" id="GO:0016787">
    <property type="term" value="F:hydrolase activity"/>
    <property type="evidence" value="ECO:0007669"/>
    <property type="project" value="UniProtKB-KW"/>
</dbReference>
<evidence type="ECO:0000256" key="2">
    <source>
        <dbReference type="ARBA" id="ARBA00022801"/>
    </source>
</evidence>
<keyword evidence="5" id="KW-0808">Transferase</keyword>
<dbReference type="SUPFAM" id="SSF160467">
    <property type="entry name" value="PH0987 N-terminal domain-like"/>
    <property type="match status" value="1"/>
</dbReference>
<keyword evidence="1" id="KW-0547">Nucleotide-binding</keyword>
<dbReference type="OrthoDB" id="9778567at2"/>
<dbReference type="InterPro" id="IPR003833">
    <property type="entry name" value="CT_C_D"/>
</dbReference>
<accession>A0A2T0ASQ0</accession>
<evidence type="ECO:0000256" key="1">
    <source>
        <dbReference type="ARBA" id="ARBA00022741"/>
    </source>
</evidence>
<dbReference type="Gene3D" id="2.40.100.10">
    <property type="entry name" value="Cyclophilin-like"/>
    <property type="match status" value="1"/>
</dbReference>
<dbReference type="GO" id="GO:0016301">
    <property type="term" value="F:kinase activity"/>
    <property type="evidence" value="ECO:0007669"/>
    <property type="project" value="UniProtKB-KW"/>
</dbReference>
<dbReference type="InterPro" id="IPR010016">
    <property type="entry name" value="PxpB"/>
</dbReference>
<protein>
    <submittedName>
        <fullName evidence="5">Kinase A inhibitor</fullName>
    </submittedName>
</protein>
<gene>
    <name evidence="5" type="primary">kipI</name>
    <name evidence="5" type="ORF">CPAL_13500</name>
</gene>
<dbReference type="NCBIfam" id="TIGR00370">
    <property type="entry name" value="5-oxoprolinase subunit PxpB"/>
    <property type="match status" value="1"/>
</dbReference>
<organism evidence="5 6">
    <name type="scientific">Clostridium thermopalmarium DSM 5974</name>
    <dbReference type="NCBI Taxonomy" id="1121340"/>
    <lineage>
        <taxon>Bacteria</taxon>
        <taxon>Bacillati</taxon>
        <taxon>Bacillota</taxon>
        <taxon>Clostridia</taxon>
        <taxon>Eubacteriales</taxon>
        <taxon>Clostridiaceae</taxon>
        <taxon>Clostridium</taxon>
    </lineage>
</organism>
<dbReference type="RefSeq" id="WP_106024307.1">
    <property type="nucleotide sequence ID" value="NZ_PVXN01000031.1"/>
</dbReference>
<dbReference type="EMBL" id="PVXN01000031">
    <property type="protein sequence ID" value="PRR73230.1"/>
    <property type="molecule type" value="Genomic_DNA"/>
</dbReference>
<sequence length="251" mass="28099">MYAVKPTIKAMGDSAVIIKFSESINLKAHLVIKVLSEYLDKRPFAGMIEYVPAFTTITIFYNPLEVMRKNPHDNKDIPFDVVKKKIEDILCNLGSNIEDKPRIVEIPVCYGGEFGPDLKFVAEYNNLTIEEVIDIHSSCENRVYMIGFAPGFPYLAGMSEKIASPRRKTPRLAIPAGSVGIAGNQTGVYPISTPGGWQLIGRTPLQLFRPEDDIPSLLRAGDIVKFKAISRAEYYEIQEAQCRKEGKLKWA</sequence>
<dbReference type="Proteomes" id="UP000239614">
    <property type="component" value="Unassembled WGS sequence"/>
</dbReference>
<name>A0A2T0ASQ0_9CLOT</name>
<evidence type="ECO:0000313" key="6">
    <source>
        <dbReference type="Proteomes" id="UP000239614"/>
    </source>
</evidence>
<dbReference type="PANTHER" id="PTHR34698:SF2">
    <property type="entry name" value="5-OXOPROLINASE SUBUNIT B"/>
    <property type="match status" value="1"/>
</dbReference>
<comment type="caution">
    <text evidence="5">The sequence shown here is derived from an EMBL/GenBank/DDBJ whole genome shotgun (WGS) entry which is preliminary data.</text>
</comment>
<dbReference type="Gene3D" id="3.30.1360.40">
    <property type="match status" value="1"/>
</dbReference>